<keyword evidence="7" id="KW-1185">Reference proteome</keyword>
<dbReference type="InterPro" id="IPR036188">
    <property type="entry name" value="FAD/NAD-bd_sf"/>
</dbReference>
<evidence type="ECO:0000256" key="3">
    <source>
        <dbReference type="ARBA" id="ARBA00023002"/>
    </source>
</evidence>
<dbReference type="InterPro" id="IPR014105">
    <property type="entry name" value="Carotenoid/retinoid_OxRdtase"/>
</dbReference>
<dbReference type="InterPro" id="IPR002937">
    <property type="entry name" value="Amino_oxidase"/>
</dbReference>
<evidence type="ECO:0000259" key="5">
    <source>
        <dbReference type="Pfam" id="PF01593"/>
    </source>
</evidence>
<evidence type="ECO:0000256" key="1">
    <source>
        <dbReference type="ARBA" id="ARBA00004829"/>
    </source>
</evidence>
<reference evidence="6 7" key="1">
    <citation type="submission" date="2021-03" db="EMBL/GenBank/DDBJ databases">
        <authorList>
            <person name="Grouzdev D.S."/>
        </authorList>
    </citation>
    <scope>NUCLEOTIDE SEQUENCE [LARGE SCALE GENOMIC DNA]</scope>
    <source>
        <strain evidence="6 7">M50-1</strain>
    </source>
</reference>
<gene>
    <name evidence="6" type="primary">crtI</name>
    <name evidence="6" type="ORF">EYB53_019495</name>
</gene>
<proteinExistence type="inferred from homology"/>
<evidence type="ECO:0000256" key="2">
    <source>
        <dbReference type="ARBA" id="ARBA00022746"/>
    </source>
</evidence>
<dbReference type="Proteomes" id="UP001193081">
    <property type="component" value="Unassembled WGS sequence"/>
</dbReference>
<feature type="domain" description="Amine oxidase" evidence="5">
    <location>
        <begin position="13"/>
        <end position="487"/>
    </location>
</feature>
<dbReference type="PANTHER" id="PTHR43734:SF1">
    <property type="entry name" value="PHYTOENE DESATURASE"/>
    <property type="match status" value="1"/>
</dbReference>
<dbReference type="EMBL" id="SIJK02000047">
    <property type="protein sequence ID" value="MBP1467910.1"/>
    <property type="molecule type" value="Genomic_DNA"/>
</dbReference>
<dbReference type="PRINTS" id="PR00419">
    <property type="entry name" value="ADXRDTASE"/>
</dbReference>
<evidence type="ECO:0000313" key="7">
    <source>
        <dbReference type="Proteomes" id="UP001193081"/>
    </source>
</evidence>
<dbReference type="Gene3D" id="3.50.50.60">
    <property type="entry name" value="FAD/NAD(P)-binding domain"/>
    <property type="match status" value="2"/>
</dbReference>
<evidence type="ECO:0000256" key="4">
    <source>
        <dbReference type="RuleBase" id="RU362075"/>
    </source>
</evidence>
<name>A0ABS4DEQ8_9CHLR</name>
<keyword evidence="3 4" id="KW-0560">Oxidoreductase</keyword>
<evidence type="ECO:0000313" key="6">
    <source>
        <dbReference type="EMBL" id="MBP1467910.1"/>
    </source>
</evidence>
<dbReference type="NCBIfam" id="TIGR02734">
    <property type="entry name" value="crtI_fam"/>
    <property type="match status" value="1"/>
</dbReference>
<comment type="caution">
    <text evidence="6">The sequence shown here is derived from an EMBL/GenBank/DDBJ whole genome shotgun (WGS) entry which is preliminary data.</text>
</comment>
<comment type="similarity">
    <text evidence="4">Belongs to the carotenoid/retinoid oxidoreductase family.</text>
</comment>
<keyword evidence="2 4" id="KW-0125">Carotenoid biosynthesis</keyword>
<sequence length="504" mass="56659">MSQKILIVGAGPGGLSTAMRLASAGYEVSIYEAADRVGGRMRGLSVGDYHFDTGPTILQVPRVYEELFATCGLNFYDYVTLTRLDPNTRIKFWDNTHLDLSSDLASFKQQLATFGADLPEAFDRWYIEHLRKDVIGYGPYLGSPVRSPLGYLKPAEIAAALPFRPWETLYQHFERFFPDERLVYAMGYQAKYLGMHPTACSSVFSLVTFLEFHYGIWHPKGGFRALAGGLARAAQDLGVQIHLNSPVRQVVVEEGKARGLLLADGSRVMADAVVINADFGHAVQNLLPAHARGPYTDRKLDKMEFSCSTFMLYLGVDRRWEDLPHHQLYLSENIRRHDPMWAKSAVLDEENPSFYVCNPTIVDPANAPEGHSTLFVLVPIPNLRHGVDWSTKQAPYRERILRQMAKLGYEDIERHIVAEQCYTAESWRDEHRTHLGAVFNLIHSWNQLGPLRPHIRHNGAKNLYWIGGAVHPGSGLLTILEAAKSAAHFIGEDLPTLQRTAHLV</sequence>
<dbReference type="SUPFAM" id="SSF51905">
    <property type="entry name" value="FAD/NAD(P)-binding domain"/>
    <property type="match status" value="1"/>
</dbReference>
<dbReference type="PANTHER" id="PTHR43734">
    <property type="entry name" value="PHYTOENE DESATURASE"/>
    <property type="match status" value="1"/>
</dbReference>
<accession>A0ABS4DEQ8</accession>
<comment type="pathway">
    <text evidence="1 4">Carotenoid biosynthesis.</text>
</comment>
<dbReference type="RefSeq" id="WP_135480122.1">
    <property type="nucleotide sequence ID" value="NZ_SIJK02000047.1"/>
</dbReference>
<dbReference type="Pfam" id="PF01593">
    <property type="entry name" value="Amino_oxidase"/>
    <property type="match status" value="1"/>
</dbReference>
<organism evidence="6 7">
    <name type="scientific">Candidatus Chloroploca mongolica</name>
    <dbReference type="NCBI Taxonomy" id="2528176"/>
    <lineage>
        <taxon>Bacteria</taxon>
        <taxon>Bacillati</taxon>
        <taxon>Chloroflexota</taxon>
        <taxon>Chloroflexia</taxon>
        <taxon>Chloroflexales</taxon>
        <taxon>Chloroflexineae</taxon>
        <taxon>Oscillochloridaceae</taxon>
        <taxon>Candidatus Chloroploca</taxon>
    </lineage>
</organism>
<protein>
    <submittedName>
        <fullName evidence="6">Phytoene desaturase</fullName>
    </submittedName>
</protein>